<feature type="domain" description="Reverse transcriptase Ty1/copia-type" evidence="1">
    <location>
        <begin position="14"/>
        <end position="116"/>
    </location>
</feature>
<evidence type="ECO:0000259" key="1">
    <source>
        <dbReference type="Pfam" id="PF07727"/>
    </source>
</evidence>
<dbReference type="Pfam" id="PF07727">
    <property type="entry name" value="RVT_2"/>
    <property type="match status" value="1"/>
</dbReference>
<evidence type="ECO:0000313" key="2">
    <source>
        <dbReference type="EMBL" id="MBW0504968.1"/>
    </source>
</evidence>
<proteinExistence type="predicted"/>
<reference evidence="2" key="1">
    <citation type="submission" date="2021-03" db="EMBL/GenBank/DDBJ databases">
        <title>Draft genome sequence of rust myrtle Austropuccinia psidii MF-1, a brazilian biotype.</title>
        <authorList>
            <person name="Quecine M.C."/>
            <person name="Pachon D.M.R."/>
            <person name="Bonatelli M.L."/>
            <person name="Correr F.H."/>
            <person name="Franceschini L.M."/>
            <person name="Leite T.F."/>
            <person name="Margarido G.R.A."/>
            <person name="Almeida C.A."/>
            <person name="Ferrarezi J.A."/>
            <person name="Labate C.A."/>
        </authorList>
    </citation>
    <scope>NUCLEOTIDE SEQUENCE</scope>
    <source>
        <strain evidence="2">MF-1</strain>
    </source>
</reference>
<evidence type="ECO:0000313" key="3">
    <source>
        <dbReference type="Proteomes" id="UP000765509"/>
    </source>
</evidence>
<protein>
    <recommendedName>
        <fullName evidence="1">Reverse transcriptase Ty1/copia-type domain-containing protein</fullName>
    </recommendedName>
</protein>
<dbReference type="EMBL" id="AVOT02018239">
    <property type="protein sequence ID" value="MBW0504968.1"/>
    <property type="molecule type" value="Genomic_DNA"/>
</dbReference>
<dbReference type="OrthoDB" id="3054497at2759"/>
<accession>A0A9Q3HGV2</accession>
<dbReference type="InterPro" id="IPR013103">
    <property type="entry name" value="RVT_2"/>
</dbReference>
<organism evidence="2 3">
    <name type="scientific">Austropuccinia psidii MF-1</name>
    <dbReference type="NCBI Taxonomy" id="1389203"/>
    <lineage>
        <taxon>Eukaryota</taxon>
        <taxon>Fungi</taxon>
        <taxon>Dikarya</taxon>
        <taxon>Basidiomycota</taxon>
        <taxon>Pucciniomycotina</taxon>
        <taxon>Pucciniomycetes</taxon>
        <taxon>Pucciniales</taxon>
        <taxon>Sphaerophragmiaceae</taxon>
        <taxon>Austropuccinia</taxon>
    </lineage>
</organism>
<gene>
    <name evidence="2" type="ORF">O181_044683</name>
</gene>
<dbReference type="Proteomes" id="UP000765509">
    <property type="component" value="Unassembled WGS sequence"/>
</dbReference>
<sequence>MGSWFPPNSRIGLSKHFAPTERLSSLRALISFAAIHKFNFHQMDVQSAFLNAPLQEEICLEIPQGVSANKETQVLQLNRALYRLKQASLAWYKHLSNWLITSGFLCSITDPCVFWRRGKKPI</sequence>
<keyword evidence="3" id="KW-1185">Reference proteome</keyword>
<comment type="caution">
    <text evidence="2">The sequence shown here is derived from an EMBL/GenBank/DDBJ whole genome shotgun (WGS) entry which is preliminary data.</text>
</comment>
<dbReference type="AlphaFoldDB" id="A0A9Q3HGV2"/>
<name>A0A9Q3HGV2_9BASI</name>